<dbReference type="InterPro" id="IPR044924">
    <property type="entry name" value="HAD-SF_hydro_IA_REG-2-like_cap"/>
</dbReference>
<dbReference type="InterPro" id="IPR023214">
    <property type="entry name" value="HAD_sf"/>
</dbReference>
<dbReference type="SUPFAM" id="SSF56784">
    <property type="entry name" value="HAD-like"/>
    <property type="match status" value="1"/>
</dbReference>
<proteinExistence type="predicted"/>
<dbReference type="Proteomes" id="UP001498771">
    <property type="component" value="Unassembled WGS sequence"/>
</dbReference>
<dbReference type="EMBL" id="JBBJBU010000004">
    <property type="protein sequence ID" value="KAK7205824.1"/>
    <property type="molecule type" value="Genomic_DNA"/>
</dbReference>
<reference evidence="2 3" key="1">
    <citation type="submission" date="2024-03" db="EMBL/GenBank/DDBJ databases">
        <title>Genome-scale model development and genomic sequencing of the oleaginous clade Lipomyces.</title>
        <authorList>
            <consortium name="Lawrence Berkeley National Laboratory"/>
            <person name="Czajka J.J."/>
            <person name="Han Y."/>
            <person name="Kim J."/>
            <person name="Mondo S.J."/>
            <person name="Hofstad B.A."/>
            <person name="Robles A."/>
            <person name="Haridas S."/>
            <person name="Riley R."/>
            <person name="LaButti K."/>
            <person name="Pangilinan J."/>
            <person name="Andreopoulos W."/>
            <person name="Lipzen A."/>
            <person name="Yan J."/>
            <person name="Wang M."/>
            <person name="Ng V."/>
            <person name="Grigoriev I.V."/>
            <person name="Spatafora J.W."/>
            <person name="Magnuson J.K."/>
            <person name="Baker S.E."/>
            <person name="Pomraning K.R."/>
        </authorList>
    </citation>
    <scope>NUCLEOTIDE SEQUENCE [LARGE SCALE GENOMIC DNA]</scope>
    <source>
        <strain evidence="2 3">Phaff 52-87</strain>
    </source>
</reference>
<dbReference type="PANTHER" id="PTHR46191:SF2">
    <property type="entry name" value="HALOACID DEHALOGENASE-LIKE HYDROLASE DOMAIN-CONTAINING PROTEIN 3"/>
    <property type="match status" value="1"/>
</dbReference>
<feature type="region of interest" description="Disordered" evidence="1">
    <location>
        <begin position="287"/>
        <end position="306"/>
    </location>
</feature>
<dbReference type="Gene3D" id="1.10.150.720">
    <property type="entry name" value="Haloacid dehalogenase-like hydrolase"/>
    <property type="match status" value="1"/>
</dbReference>
<dbReference type="InterPro" id="IPR051828">
    <property type="entry name" value="HAD-like_hydrolase_domain"/>
</dbReference>
<dbReference type="RefSeq" id="XP_064768857.1">
    <property type="nucleotide sequence ID" value="XM_064914916.1"/>
</dbReference>
<organism evidence="2 3">
    <name type="scientific">Myxozyma melibiosi</name>
    <dbReference type="NCBI Taxonomy" id="54550"/>
    <lineage>
        <taxon>Eukaryota</taxon>
        <taxon>Fungi</taxon>
        <taxon>Dikarya</taxon>
        <taxon>Ascomycota</taxon>
        <taxon>Saccharomycotina</taxon>
        <taxon>Lipomycetes</taxon>
        <taxon>Lipomycetales</taxon>
        <taxon>Lipomycetaceae</taxon>
        <taxon>Myxozyma</taxon>
    </lineage>
</organism>
<gene>
    <name evidence="2" type="ORF">BZA70DRAFT_310305</name>
</gene>
<sequence>MPRLKLPPARIISLDAYGTIYIPSPSVSEQYSNLYNDYRSRLLRHDIDSNNSAPPELSAAQINLNFKKAYKARAASHPNYAGGETEWWIAVIKDTFGFCPSTTVEEDDGGTDRFAREVYENFNSSKAYAVYPDIIPFLSTLLRNNSPPKIGVISNSDSRSRTILRGLGILSPPPPLEQNQKGEDARYLIANDNDVILSAEIGFDKPDPRIFKAAESKLLPAAAAAAAAAAAPSAKQQAAQTDDDAIAVARGLAYWHIGDEYDKDIAPLLSTPDLRTWGGIFISRLPSPSPSSSMDKPESDEERKVTLSAGGRVLTVSDLRDLSALWGSTGVDVVIAE</sequence>
<accession>A0ABR1F7K2</accession>
<name>A0ABR1F7K2_9ASCO</name>
<evidence type="ECO:0000313" key="2">
    <source>
        <dbReference type="EMBL" id="KAK7205824.1"/>
    </source>
</evidence>
<evidence type="ECO:0000256" key="1">
    <source>
        <dbReference type="SAM" id="MobiDB-lite"/>
    </source>
</evidence>
<dbReference type="InterPro" id="IPR036412">
    <property type="entry name" value="HAD-like_sf"/>
</dbReference>
<protein>
    <submittedName>
        <fullName evidence="2">Uncharacterized protein</fullName>
    </submittedName>
</protein>
<dbReference type="GeneID" id="90040428"/>
<comment type="caution">
    <text evidence="2">The sequence shown here is derived from an EMBL/GenBank/DDBJ whole genome shotgun (WGS) entry which is preliminary data.</text>
</comment>
<evidence type="ECO:0000313" key="3">
    <source>
        <dbReference type="Proteomes" id="UP001498771"/>
    </source>
</evidence>
<keyword evidence="3" id="KW-1185">Reference proteome</keyword>
<dbReference type="PANTHER" id="PTHR46191">
    <property type="match status" value="1"/>
</dbReference>
<feature type="compositionally biased region" description="Basic and acidic residues" evidence="1">
    <location>
        <begin position="295"/>
        <end position="305"/>
    </location>
</feature>
<dbReference type="Pfam" id="PF00702">
    <property type="entry name" value="Hydrolase"/>
    <property type="match status" value="1"/>
</dbReference>
<dbReference type="Gene3D" id="3.40.50.1000">
    <property type="entry name" value="HAD superfamily/HAD-like"/>
    <property type="match status" value="1"/>
</dbReference>